<organism evidence="1 2">
    <name type="scientific">Thauera aminoaromatica</name>
    <dbReference type="NCBI Taxonomy" id="164330"/>
    <lineage>
        <taxon>Bacteria</taxon>
        <taxon>Pseudomonadati</taxon>
        <taxon>Pseudomonadota</taxon>
        <taxon>Betaproteobacteria</taxon>
        <taxon>Rhodocyclales</taxon>
        <taxon>Zoogloeaceae</taxon>
        <taxon>Thauera</taxon>
    </lineage>
</organism>
<accession>C4ZJF8</accession>
<dbReference type="OrthoDB" id="1551250at2"/>
<name>C4ZJF8_THASP</name>
<dbReference type="EMBL" id="CP001281">
    <property type="protein sequence ID" value="ACK53891.1"/>
    <property type="molecule type" value="Genomic_DNA"/>
</dbReference>
<dbReference type="RefSeq" id="WP_012584875.1">
    <property type="nucleotide sequence ID" value="NC_011662.2"/>
</dbReference>
<reference evidence="1 2" key="2">
    <citation type="journal article" date="2012" name="Stand. Genomic Sci.">
        <title>Complete genome sequence of Thauera aminoaromatica strain MZ1T.</title>
        <authorList>
            <person name="Jiang K."/>
            <person name="Sanseverino J."/>
            <person name="Chauhan A."/>
            <person name="Lucas S."/>
            <person name="Copeland A."/>
            <person name="Lapidus A."/>
            <person name="Del Rio T.G."/>
            <person name="Dalin E."/>
            <person name="Tice H."/>
            <person name="Bruce D."/>
            <person name="Goodwin L."/>
            <person name="Pitluck S."/>
            <person name="Sims D."/>
            <person name="Brettin T."/>
            <person name="Detter J.C."/>
            <person name="Han C."/>
            <person name="Chang Y.J."/>
            <person name="Larimer F."/>
            <person name="Land M."/>
            <person name="Hauser L."/>
            <person name="Kyrpides N.C."/>
            <person name="Mikhailova N."/>
            <person name="Moser S."/>
            <person name="Jegier P."/>
            <person name="Close D."/>
            <person name="Debruyn J.M."/>
            <person name="Wang Y."/>
            <person name="Layton A.C."/>
            <person name="Allen M.S."/>
            <person name="Sayler G.S."/>
        </authorList>
    </citation>
    <scope>NUCLEOTIDE SEQUENCE [LARGE SCALE GENOMIC DNA]</scope>
    <source>
        <strain evidence="1 2">MZ1T</strain>
    </source>
</reference>
<dbReference type="Proteomes" id="UP000002186">
    <property type="component" value="Chromosome"/>
</dbReference>
<protein>
    <submittedName>
        <fullName evidence="1">Uncharacterized protein</fullName>
    </submittedName>
</protein>
<reference evidence="2" key="1">
    <citation type="submission" date="2009-05" db="EMBL/GenBank/DDBJ databases">
        <title>Complete sequence of chromosome of Thauera sp. MZ1T.</title>
        <authorList>
            <consortium name="US DOE Joint Genome Institute"/>
            <person name="Lucas S."/>
            <person name="Copeland A."/>
            <person name="Lapidus A."/>
            <person name="Glavina del Rio T."/>
            <person name="Dalin E."/>
            <person name="Tice H."/>
            <person name="Bruce D."/>
            <person name="Goodwin L."/>
            <person name="Pitluck S."/>
            <person name="Sims D."/>
            <person name="Brettin T."/>
            <person name="Detter J.C."/>
            <person name="Han C."/>
            <person name="Larimer F."/>
            <person name="Land M."/>
            <person name="Hauser L."/>
            <person name="Kyrpides N."/>
            <person name="Mikhailova N."/>
            <person name="Sayler G.S."/>
        </authorList>
    </citation>
    <scope>NUCLEOTIDE SEQUENCE [LARGE SCALE GENOMIC DNA]</scope>
    <source>
        <strain evidence="2">MZ1T</strain>
    </source>
</reference>
<keyword evidence="2" id="KW-1185">Reference proteome</keyword>
<evidence type="ECO:0000313" key="1">
    <source>
        <dbReference type="EMBL" id="ACK53891.1"/>
    </source>
</evidence>
<dbReference type="AlphaFoldDB" id="C4ZJF8"/>
<dbReference type="eggNOG" id="ENOG5033K8H">
    <property type="taxonomic scope" value="Bacteria"/>
</dbReference>
<gene>
    <name evidence="1" type="ordered locus">Tmz1t_1132</name>
</gene>
<evidence type="ECO:0000313" key="2">
    <source>
        <dbReference type="Proteomes" id="UP000002186"/>
    </source>
</evidence>
<dbReference type="KEGG" id="tmz:Tmz1t_1132"/>
<proteinExistence type="predicted"/>
<sequence>MSAIVCADGTASLSMQWGVGPCRPDHSEFRKVGEDVLGAVKYLLCALAVQPVCRVATDSLEAALAEGLAALPEVRRARYREGAALLLGADDAIRARIFGRHAAVPVERVRELGFDALLAATRAPVLDAKLLGMPRREGAVVSFERLEAVWGPMTAVSAVSFTPELVGAVVPMTGGSSGIDPEVPFPGYYRKLEFSVRQLKCFDETNPESFGDDEIGIGGTAVHTDGTVTQVGRKTYDDFSDGDSAWLNWTFASFTRTKPKSGGIVYDTYGVFIALAEVDSGGFQKALDKIYAQVQDKVKAAIATAVTAGASPFVGPFLGAVAGAVAAWVADKLIEWVISWFGDDLFPVKYATLTGPRGFAFYPSDKWIHEGTGYRSKDEWLKFYGHGGHYGVRYYWRVSDWVNGSAPQ</sequence>
<dbReference type="HOGENOM" id="CLU_625232_0_0_4"/>